<dbReference type="Proteomes" id="UP000241769">
    <property type="component" value="Unassembled WGS sequence"/>
</dbReference>
<dbReference type="InParanoid" id="A0A2P6NE87"/>
<evidence type="ECO:0000256" key="1">
    <source>
        <dbReference type="SAM" id="MobiDB-lite"/>
    </source>
</evidence>
<feature type="region of interest" description="Disordered" evidence="1">
    <location>
        <begin position="24"/>
        <end position="46"/>
    </location>
</feature>
<sequence>MAFKHNVWLVINITDYQRERRLQGMGEDNFPTNSKPPRISDEGAKMRREVPSCHHNEKTGESLLCAQG</sequence>
<organism evidence="2 3">
    <name type="scientific">Planoprotostelium fungivorum</name>
    <dbReference type="NCBI Taxonomy" id="1890364"/>
    <lineage>
        <taxon>Eukaryota</taxon>
        <taxon>Amoebozoa</taxon>
        <taxon>Evosea</taxon>
        <taxon>Variosea</taxon>
        <taxon>Cavosteliida</taxon>
        <taxon>Cavosteliaceae</taxon>
        <taxon>Planoprotostelium</taxon>
    </lineage>
</organism>
<accession>A0A2P6NE87</accession>
<comment type="caution">
    <text evidence="2">The sequence shown here is derived from an EMBL/GenBank/DDBJ whole genome shotgun (WGS) entry which is preliminary data.</text>
</comment>
<dbReference type="AlphaFoldDB" id="A0A2P6NE87"/>
<name>A0A2P6NE87_9EUKA</name>
<evidence type="ECO:0000313" key="2">
    <source>
        <dbReference type="EMBL" id="PRP82278.1"/>
    </source>
</evidence>
<gene>
    <name evidence="2" type="ORF">PROFUN_06290</name>
</gene>
<proteinExistence type="predicted"/>
<protein>
    <submittedName>
        <fullName evidence="2">Uncharacterized protein</fullName>
    </submittedName>
</protein>
<dbReference type="EMBL" id="MDYQ01000107">
    <property type="protein sequence ID" value="PRP82278.1"/>
    <property type="molecule type" value="Genomic_DNA"/>
</dbReference>
<reference evidence="2 3" key="1">
    <citation type="journal article" date="2018" name="Genome Biol. Evol.">
        <title>Multiple Roots of Fruiting Body Formation in Amoebozoa.</title>
        <authorList>
            <person name="Hillmann F."/>
            <person name="Forbes G."/>
            <person name="Novohradska S."/>
            <person name="Ferling I."/>
            <person name="Riege K."/>
            <person name="Groth M."/>
            <person name="Westermann M."/>
            <person name="Marz M."/>
            <person name="Spaller T."/>
            <person name="Winckler T."/>
            <person name="Schaap P."/>
            <person name="Glockner G."/>
        </authorList>
    </citation>
    <scope>NUCLEOTIDE SEQUENCE [LARGE SCALE GENOMIC DNA]</scope>
    <source>
        <strain evidence="2 3">Jena</strain>
    </source>
</reference>
<keyword evidence="3" id="KW-1185">Reference proteome</keyword>
<evidence type="ECO:0000313" key="3">
    <source>
        <dbReference type="Proteomes" id="UP000241769"/>
    </source>
</evidence>